<feature type="region of interest" description="Disordered" evidence="2">
    <location>
        <begin position="1"/>
        <end position="83"/>
    </location>
</feature>
<keyword evidence="5" id="KW-1185">Reference proteome</keyword>
<dbReference type="PANTHER" id="PTHR31662:SF33">
    <property type="entry name" value="DNA-BINDING STOREKEEPER PROTEIN TRANSCRIPTIONAL REGULATOR-LIKE PROTEIN"/>
    <property type="match status" value="1"/>
</dbReference>
<dbReference type="GO" id="GO:0006355">
    <property type="term" value="P:regulation of DNA-templated transcription"/>
    <property type="evidence" value="ECO:0007669"/>
    <property type="project" value="InterPro"/>
</dbReference>
<comment type="similarity">
    <text evidence="1">Belongs to the GeBP family.</text>
</comment>
<dbReference type="InterPro" id="IPR007592">
    <property type="entry name" value="GEBP"/>
</dbReference>
<dbReference type="Proteomes" id="UP000030645">
    <property type="component" value="Unassembled WGS sequence"/>
</dbReference>
<feature type="compositionally biased region" description="Basic and acidic residues" evidence="2">
    <location>
        <begin position="28"/>
        <end position="46"/>
    </location>
</feature>
<dbReference type="Pfam" id="PF04504">
    <property type="entry name" value="GeBP-like_DBD"/>
    <property type="match status" value="1"/>
</dbReference>
<dbReference type="InterPro" id="IPR053932">
    <property type="entry name" value="GeBP-like_DBD"/>
</dbReference>
<gene>
    <name evidence="4" type="ORF">L484_019371</name>
</gene>
<evidence type="ECO:0000256" key="2">
    <source>
        <dbReference type="SAM" id="MobiDB-lite"/>
    </source>
</evidence>
<evidence type="ECO:0000313" key="4">
    <source>
        <dbReference type="EMBL" id="EXC19625.1"/>
    </source>
</evidence>
<evidence type="ECO:0000256" key="1">
    <source>
        <dbReference type="ARBA" id="ARBA00010820"/>
    </source>
</evidence>
<sequence>MRPLYHEDPPADSSSSEGEVASSEETSGSEHEEHEMNMKSKEESPPKAKKGSHSNAENGGSEEEKPEPKKSEGDDSKKVLFQRVWSEDDETAILKGMIDFTAKRSADPAVADMNEFHDFIKKSLQIGASKTRLSDKVRRLKKSSRKKINPTKPHEMAAFQLSKRIWGSGEPNSKGAAKSGQKVKSEALSSAVALAGIEMAEIDRKAGASASLSWPEYRVKHGLDLILESKKAEGEAKWEKLCLAELDLFVEKSIDQV</sequence>
<reference evidence="5" key="1">
    <citation type="submission" date="2013-01" db="EMBL/GenBank/DDBJ databases">
        <title>Draft Genome Sequence of a Mulberry Tree, Morus notabilis C.K. Schneid.</title>
        <authorList>
            <person name="He N."/>
            <person name="Zhao S."/>
        </authorList>
    </citation>
    <scope>NUCLEOTIDE SEQUENCE</scope>
</reference>
<protein>
    <recommendedName>
        <fullName evidence="3">Glabrous enhancer-binding protein-like DBD domain-containing protein</fullName>
    </recommendedName>
</protein>
<dbReference type="EMBL" id="KE345879">
    <property type="protein sequence ID" value="EXC19625.1"/>
    <property type="molecule type" value="Genomic_DNA"/>
</dbReference>
<dbReference type="AlphaFoldDB" id="W9RZW6"/>
<dbReference type="GO" id="GO:0005634">
    <property type="term" value="C:nucleus"/>
    <property type="evidence" value="ECO:0007669"/>
    <property type="project" value="TreeGrafter"/>
</dbReference>
<name>W9RZW6_9ROSA</name>
<feature type="domain" description="Glabrous enhancer-binding protein-like DBD" evidence="3">
    <location>
        <begin position="81"/>
        <end position="167"/>
    </location>
</feature>
<dbReference type="eggNOG" id="ENOG502RQE9">
    <property type="taxonomic scope" value="Eukaryota"/>
</dbReference>
<feature type="compositionally biased region" description="Basic and acidic residues" evidence="2">
    <location>
        <begin position="62"/>
        <end position="78"/>
    </location>
</feature>
<feature type="compositionally biased region" description="Low complexity" evidence="2">
    <location>
        <begin position="13"/>
        <end position="26"/>
    </location>
</feature>
<dbReference type="PANTHER" id="PTHR31662">
    <property type="entry name" value="BNAANNG10740D PROTEIN-RELATED"/>
    <property type="match status" value="1"/>
</dbReference>
<evidence type="ECO:0000259" key="3">
    <source>
        <dbReference type="Pfam" id="PF04504"/>
    </source>
</evidence>
<accession>W9RZW6</accession>
<evidence type="ECO:0000313" key="5">
    <source>
        <dbReference type="Proteomes" id="UP000030645"/>
    </source>
</evidence>
<dbReference type="STRING" id="981085.W9RZW6"/>
<organism evidence="4 5">
    <name type="scientific">Morus notabilis</name>
    <dbReference type="NCBI Taxonomy" id="981085"/>
    <lineage>
        <taxon>Eukaryota</taxon>
        <taxon>Viridiplantae</taxon>
        <taxon>Streptophyta</taxon>
        <taxon>Embryophyta</taxon>
        <taxon>Tracheophyta</taxon>
        <taxon>Spermatophyta</taxon>
        <taxon>Magnoliopsida</taxon>
        <taxon>eudicotyledons</taxon>
        <taxon>Gunneridae</taxon>
        <taxon>Pentapetalae</taxon>
        <taxon>rosids</taxon>
        <taxon>fabids</taxon>
        <taxon>Rosales</taxon>
        <taxon>Moraceae</taxon>
        <taxon>Moreae</taxon>
        <taxon>Morus</taxon>
    </lineage>
</organism>
<proteinExistence type="inferred from homology"/>